<sequence>MRSLLALSLAAWVEAVEVFVMLGLDTVTSSGELKDPQALKGQLQQLKGGNVDGVMADVWWGATEPSPKSYNFDAYKQLLELCKEVGLKAQLVTSFHQCGGNVGDTCNIPLPSFVTGEKDIWYKDQHGHEDKEYISLFADNVTIAGRTPLQMYKDWFDALAQLDMSSVAEIQVGMGPAGELRYPAYQLSQWQFCGVGAFQCYDAHALRSLAAAGQAAGHPEWTKPPSDAGDYNSRPNDAAFFQEGYKSDFGRFFLKWYSSQLLQHGAAVLQLAKSSFESSKVRLAGKVAGIHWWYKAPHHAAELTSGYYNADGQDAYGAIASVFQATGAGVDFTCMEMADTEQSADCASGPEELVKQVMSSTSSHSIALGGENALPRYDDTAYGKIESYKSGMEVFTYLRLGSDLLNGDNWSRFQNFVNQMHQGLSVVAWILQSGGVAALRAGVAQRPQLLENGVWTVCAMRTAWLGSGSGPFCGLREHPGGSRLSQVSSSEHTCSVPLPGMETETATVAVSPEPLLPLALPGEHMDRLQRLDANMAQTSDWQHLRAILADSTPFVRNTICNALQDETARSFQNVAGQFQALQNLKSELLQTLQSEDAAALHHLMRDIHPSDTHALQREADGIDQDVRALRLALENEDRQSLKSRAVRVKNKAKRFRDKCAELPELDRLQRKLEDLCRESADGAARSDTLMAETRLRHGWWVWLLMEVQCLVARAGCVLTVAAGAVAFGPVASVAAQRSTNSHALAAAYSALSMAKTFAASKSAEAAAAATVAAQAAAQSTAAAAAAKAAATSAAAVQASGSGVAGAAVAATTGATAAAATTVAGVGAPAATFMGSEMLGGVAVSLGLLPTPAAPVGIVLGVGAAASAAAVVLWHCMQPAAAAEISATAAQLAADASAAAAAAEQAQHFAFTAVAASSGAADSVTNAAGTVASLTSATSLHSIFASLSTGLMSTCFAPLITCAGLFLALALLGYVGCDLVKRLLAELFAAEIQQHERAKDEFQRMAQVVDEAAKKLKTVYIKELNEALYQSLDSVVAVAQTIAADAEDAQALLPESEEMNAEMLSLKEQVDELCSLYERVPEAISELVVSLRELEPAARQLVDECPRSFEPPTRIPIAVPARATEDTLALINPASPRADEDWIFIESPPVVTLAGPVSPPPTDSVPSNTYFLVPVEMVERLGAIYAAGPNGNRLMGVQRRAQALRLMARFSVGGEEHRFTANHQLRVRRSGSWIQEQASNLRVGDIITTSNGLEPVESSPTSRVNVEEVYRLEIQDARHTPEVYVFTPSQNGDGQLHWGGVAVLSSLEDPEHHEAVRSSSAPPRLRDLDGLPSQGSRHCRGPARCTNVCRRFRRGSCAEGRDCRFCHLAHPEEPRRAARGARDGQSSQSSQSN</sequence>
<dbReference type="InterPro" id="IPR017853">
    <property type="entry name" value="GH"/>
</dbReference>
<evidence type="ECO:0000256" key="10">
    <source>
        <dbReference type="SAM" id="Coils"/>
    </source>
</evidence>
<dbReference type="InterPro" id="IPR001554">
    <property type="entry name" value="Glyco_hydro_14"/>
</dbReference>
<evidence type="ECO:0000259" key="14">
    <source>
        <dbReference type="PROSITE" id="PS50103"/>
    </source>
</evidence>
<reference evidence="15" key="1">
    <citation type="submission" date="2023-08" db="EMBL/GenBank/DDBJ databases">
        <authorList>
            <person name="Chen Y."/>
            <person name="Shah S."/>
            <person name="Dougan E. K."/>
            <person name="Thang M."/>
            <person name="Chan C."/>
        </authorList>
    </citation>
    <scope>NUCLEOTIDE SEQUENCE</scope>
</reference>
<gene>
    <name evidence="15" type="ORF">EVOR1521_LOCUS5050</name>
</gene>
<evidence type="ECO:0000256" key="6">
    <source>
        <dbReference type="ARBA" id="ARBA00023295"/>
    </source>
</evidence>
<feature type="region of interest" description="Disordered" evidence="11">
    <location>
        <begin position="1373"/>
        <end position="1392"/>
    </location>
</feature>
<feature type="transmembrane region" description="Helical" evidence="12">
    <location>
        <begin position="955"/>
        <end position="976"/>
    </location>
</feature>
<feature type="chain" id="PRO_5041239402" description="Beta-amylase" evidence="13">
    <location>
        <begin position="16"/>
        <end position="1392"/>
    </location>
</feature>
<evidence type="ECO:0000256" key="5">
    <source>
        <dbReference type="ARBA" id="ARBA00023277"/>
    </source>
</evidence>
<evidence type="ECO:0000256" key="3">
    <source>
        <dbReference type="ARBA" id="ARBA00012594"/>
    </source>
</evidence>
<name>A0AA36HVJ0_9DINO</name>
<feature type="zinc finger region" description="C3H1-type" evidence="8">
    <location>
        <begin position="1342"/>
        <end position="1372"/>
    </location>
</feature>
<dbReference type="InterPro" id="IPR018238">
    <property type="entry name" value="Glyco_hydro_14_CS"/>
</dbReference>
<feature type="compositionally biased region" description="Polar residues" evidence="11">
    <location>
        <begin position="1383"/>
        <end position="1392"/>
    </location>
</feature>
<dbReference type="SUPFAM" id="SSF51445">
    <property type="entry name" value="(Trans)glycosidases"/>
    <property type="match status" value="1"/>
</dbReference>
<dbReference type="PANTHER" id="PTHR31352:SF1">
    <property type="entry name" value="BETA-AMYLASE 3, CHLOROPLASTIC"/>
    <property type="match status" value="1"/>
</dbReference>
<dbReference type="GO" id="GO:0008270">
    <property type="term" value="F:zinc ion binding"/>
    <property type="evidence" value="ECO:0007669"/>
    <property type="project" value="UniProtKB-KW"/>
</dbReference>
<keyword evidence="12" id="KW-0472">Membrane</keyword>
<keyword evidence="6 9" id="KW-0326">Glycosidase</keyword>
<keyword evidence="4 9" id="KW-0378">Hydrolase</keyword>
<keyword evidence="5 9" id="KW-0119">Carbohydrate metabolism</keyword>
<feature type="coiled-coil region" evidence="10">
    <location>
        <begin position="984"/>
        <end position="1014"/>
    </location>
</feature>
<dbReference type="Gene3D" id="3.20.20.80">
    <property type="entry name" value="Glycosidases"/>
    <property type="match status" value="1"/>
</dbReference>
<keyword evidence="16" id="KW-1185">Reference proteome</keyword>
<evidence type="ECO:0000256" key="13">
    <source>
        <dbReference type="SAM" id="SignalP"/>
    </source>
</evidence>
<dbReference type="PROSITE" id="PS50103">
    <property type="entry name" value="ZF_C3H1"/>
    <property type="match status" value="1"/>
</dbReference>
<dbReference type="Gene3D" id="2.170.16.10">
    <property type="entry name" value="Hedgehog/Intein (Hint) domain"/>
    <property type="match status" value="1"/>
</dbReference>
<keyword evidence="7 9" id="KW-0624">Polysaccharide degradation</keyword>
<comment type="catalytic activity">
    <reaction evidence="1 9">
        <text>Hydrolysis of (1-&gt;4)-alpha-D-glucosidic linkages in polysaccharides so as to remove successive maltose units from the non-reducing ends of the chains.</text>
        <dbReference type="EC" id="3.2.1.2"/>
    </reaction>
</comment>
<comment type="caution">
    <text evidence="15">The sequence shown here is derived from an EMBL/GenBank/DDBJ whole genome shotgun (WGS) entry which is preliminary data.</text>
</comment>
<dbReference type="EC" id="3.2.1.2" evidence="3 9"/>
<keyword evidence="8" id="KW-0863">Zinc-finger</keyword>
<dbReference type="Proteomes" id="UP001178507">
    <property type="component" value="Unassembled WGS sequence"/>
</dbReference>
<keyword evidence="12" id="KW-0812">Transmembrane</keyword>
<dbReference type="EMBL" id="CAUJNA010000345">
    <property type="protein sequence ID" value="CAJ1375861.1"/>
    <property type="molecule type" value="Genomic_DNA"/>
</dbReference>
<feature type="region of interest" description="Disordered" evidence="11">
    <location>
        <begin position="1308"/>
        <end position="1339"/>
    </location>
</feature>
<protein>
    <recommendedName>
        <fullName evidence="3 9">Beta-amylase</fullName>
        <ecNumber evidence="3 9">3.2.1.2</ecNumber>
    </recommendedName>
</protein>
<dbReference type="InterPro" id="IPR000571">
    <property type="entry name" value="Znf_CCCH"/>
</dbReference>
<evidence type="ECO:0000256" key="12">
    <source>
        <dbReference type="SAM" id="Phobius"/>
    </source>
</evidence>
<keyword evidence="8" id="KW-0479">Metal-binding</keyword>
<dbReference type="GO" id="GO:0000272">
    <property type="term" value="P:polysaccharide catabolic process"/>
    <property type="evidence" value="ECO:0007669"/>
    <property type="project" value="UniProtKB-KW"/>
</dbReference>
<feature type="signal peptide" evidence="13">
    <location>
        <begin position="1"/>
        <end position="15"/>
    </location>
</feature>
<keyword evidence="12" id="KW-1133">Transmembrane helix</keyword>
<proteinExistence type="inferred from homology"/>
<dbReference type="GO" id="GO:0016161">
    <property type="term" value="F:beta-amylase activity"/>
    <property type="evidence" value="ECO:0007669"/>
    <property type="project" value="UniProtKB-EC"/>
</dbReference>
<dbReference type="PANTHER" id="PTHR31352">
    <property type="entry name" value="BETA-AMYLASE 1, CHLOROPLASTIC"/>
    <property type="match status" value="1"/>
</dbReference>
<keyword evidence="13" id="KW-0732">Signal</keyword>
<evidence type="ECO:0000256" key="9">
    <source>
        <dbReference type="RuleBase" id="RU000509"/>
    </source>
</evidence>
<evidence type="ECO:0000313" key="16">
    <source>
        <dbReference type="Proteomes" id="UP001178507"/>
    </source>
</evidence>
<keyword evidence="8" id="KW-0862">Zinc</keyword>
<evidence type="ECO:0000313" key="15">
    <source>
        <dbReference type="EMBL" id="CAJ1375861.1"/>
    </source>
</evidence>
<evidence type="ECO:0000256" key="2">
    <source>
        <dbReference type="ARBA" id="ARBA00005652"/>
    </source>
</evidence>
<feature type="coiled-coil region" evidence="10">
    <location>
        <begin position="638"/>
        <end position="685"/>
    </location>
</feature>
<evidence type="ECO:0000256" key="1">
    <source>
        <dbReference type="ARBA" id="ARBA00000546"/>
    </source>
</evidence>
<keyword evidence="10" id="KW-0175">Coiled coil</keyword>
<accession>A0AA36HVJ0</accession>
<dbReference type="Pfam" id="PF01373">
    <property type="entry name" value="Glyco_hydro_14"/>
    <property type="match status" value="1"/>
</dbReference>
<dbReference type="PROSITE" id="PS00506">
    <property type="entry name" value="BETA_AMYLASE_1"/>
    <property type="match status" value="1"/>
</dbReference>
<evidence type="ECO:0000256" key="7">
    <source>
        <dbReference type="ARBA" id="ARBA00023326"/>
    </source>
</evidence>
<comment type="similarity">
    <text evidence="2 9">Belongs to the glycosyl hydrolase 14 family.</text>
</comment>
<evidence type="ECO:0000256" key="11">
    <source>
        <dbReference type="SAM" id="MobiDB-lite"/>
    </source>
</evidence>
<evidence type="ECO:0000256" key="4">
    <source>
        <dbReference type="ARBA" id="ARBA00022801"/>
    </source>
</evidence>
<organism evidence="15 16">
    <name type="scientific">Effrenium voratum</name>
    <dbReference type="NCBI Taxonomy" id="2562239"/>
    <lineage>
        <taxon>Eukaryota</taxon>
        <taxon>Sar</taxon>
        <taxon>Alveolata</taxon>
        <taxon>Dinophyceae</taxon>
        <taxon>Suessiales</taxon>
        <taxon>Symbiodiniaceae</taxon>
        <taxon>Effrenium</taxon>
    </lineage>
</organism>
<evidence type="ECO:0000256" key="8">
    <source>
        <dbReference type="PROSITE-ProRule" id="PRU00723"/>
    </source>
</evidence>
<dbReference type="PRINTS" id="PR00750">
    <property type="entry name" value="BETAAMYLASE"/>
</dbReference>
<feature type="domain" description="C3H1-type" evidence="14">
    <location>
        <begin position="1342"/>
        <end position="1372"/>
    </location>
</feature>